<evidence type="ECO:0000313" key="13">
    <source>
        <dbReference type="Proteomes" id="UP000238081"/>
    </source>
</evidence>
<comment type="function">
    <text evidence="6 7">Catalyzes the reversible transfer of the terminal phosphate of ATP to form a long-chain polyphosphate (polyP).</text>
</comment>
<keyword evidence="1 6" id="KW-0597">Phosphoprotein</keyword>
<evidence type="ECO:0000256" key="2">
    <source>
        <dbReference type="ARBA" id="ARBA00022679"/>
    </source>
</evidence>
<dbReference type="PANTHER" id="PTHR30218">
    <property type="entry name" value="POLYPHOSPHATE KINASE"/>
    <property type="match status" value="1"/>
</dbReference>
<dbReference type="SUPFAM" id="SSF143724">
    <property type="entry name" value="PHP14-like"/>
    <property type="match status" value="1"/>
</dbReference>
<reference evidence="12 13" key="1">
    <citation type="submission" date="2016-01" db="EMBL/GenBank/DDBJ databases">
        <title>Characterization of the Clostridium difficile lineages that are prevalent in Hong Kong and China.</title>
        <authorList>
            <person name="Kwok J.S.-L."/>
            <person name="Lam W.-Y."/>
            <person name="Ip M."/>
            <person name="Chan T.-F."/>
            <person name="Hawkey P.M."/>
            <person name="Tsui S.K.-W."/>
        </authorList>
    </citation>
    <scope>NUCLEOTIDE SEQUENCE [LARGE SCALE GENOMIC DNA]</scope>
    <source>
        <strain evidence="12 13">300064</strain>
    </source>
</reference>
<comment type="cofactor">
    <cofactor evidence="6">
        <name>Mg(2+)</name>
        <dbReference type="ChEBI" id="CHEBI:18420"/>
    </cofactor>
</comment>
<dbReference type="GO" id="GO:0046872">
    <property type="term" value="F:metal ion binding"/>
    <property type="evidence" value="ECO:0007669"/>
    <property type="project" value="UniProtKB-KW"/>
</dbReference>
<dbReference type="EC" id="2.7.4.1" evidence="6 7"/>
<feature type="domain" description="Polyphosphate kinase C-terminal" evidence="10">
    <location>
        <begin position="505"/>
        <end position="672"/>
    </location>
</feature>
<dbReference type="Pfam" id="PF13090">
    <property type="entry name" value="PP_kinase_C"/>
    <property type="match status" value="1"/>
</dbReference>
<organism evidence="12 13">
    <name type="scientific">Clostridium butyricum</name>
    <dbReference type="NCBI Taxonomy" id="1492"/>
    <lineage>
        <taxon>Bacteria</taxon>
        <taxon>Bacillati</taxon>
        <taxon>Bacillota</taxon>
        <taxon>Clostridia</taxon>
        <taxon>Eubacteriales</taxon>
        <taxon>Clostridiaceae</taxon>
        <taxon>Clostridium</taxon>
    </lineage>
</organism>
<dbReference type="Pfam" id="PF13089">
    <property type="entry name" value="PP_kinase_N"/>
    <property type="match status" value="1"/>
</dbReference>
<feature type="domain" description="Polyphosphate kinase N-terminal" evidence="9">
    <location>
        <begin position="12"/>
        <end position="115"/>
    </location>
</feature>
<dbReference type="NCBIfam" id="TIGR03705">
    <property type="entry name" value="poly_P_kin"/>
    <property type="match status" value="1"/>
</dbReference>
<feature type="binding site" evidence="6">
    <location>
        <position position="591"/>
    </location>
    <ligand>
        <name>ATP</name>
        <dbReference type="ChEBI" id="CHEBI:30616"/>
    </ligand>
</feature>
<dbReference type="Proteomes" id="UP000238081">
    <property type="component" value="Unassembled WGS sequence"/>
</dbReference>
<comment type="similarity">
    <text evidence="6 7">Belongs to the polyphosphate kinase 1 (PPK1) family.</text>
</comment>
<evidence type="ECO:0000256" key="1">
    <source>
        <dbReference type="ARBA" id="ARBA00022553"/>
    </source>
</evidence>
<dbReference type="PIRSF" id="PIRSF015589">
    <property type="entry name" value="PP_kinase"/>
    <property type="match status" value="1"/>
</dbReference>
<dbReference type="InterPro" id="IPR024953">
    <property type="entry name" value="PP_kinase_middle"/>
</dbReference>
<keyword evidence="4 6" id="KW-0418">Kinase</keyword>
<protein>
    <recommendedName>
        <fullName evidence="6 7">Polyphosphate kinase</fullName>
        <ecNumber evidence="6 7">2.7.4.1</ecNumber>
    </recommendedName>
    <alternativeName>
        <fullName evidence="6">ATP-polyphosphate phosphotransferase</fullName>
    </alternativeName>
    <alternativeName>
        <fullName evidence="6">Polyphosphoric acid kinase</fullName>
    </alternativeName>
</protein>
<comment type="caution">
    <text evidence="12">The sequence shown here is derived from an EMBL/GenBank/DDBJ whole genome shotgun (WGS) entry which is preliminary data.</text>
</comment>
<feature type="domain" description="Polyphosphate kinase C-terminal" evidence="11">
    <location>
        <begin position="334"/>
        <end position="494"/>
    </location>
</feature>
<feature type="binding site" evidence="6">
    <location>
        <position position="49"/>
    </location>
    <ligand>
        <name>ATP</name>
        <dbReference type="ChEBI" id="CHEBI:30616"/>
    </ligand>
</feature>
<comment type="PTM">
    <text evidence="6 7">An intermediate of this reaction is the autophosphorylated ppk in which a phosphate is covalently linked to a histidine residue through a N-P bond.</text>
</comment>
<dbReference type="InterPro" id="IPR036830">
    <property type="entry name" value="PP_kinase_middle_dom_sf"/>
</dbReference>
<evidence type="ECO:0000256" key="3">
    <source>
        <dbReference type="ARBA" id="ARBA00022741"/>
    </source>
</evidence>
<dbReference type="GO" id="GO:0009358">
    <property type="term" value="C:polyphosphate kinase complex"/>
    <property type="evidence" value="ECO:0007669"/>
    <property type="project" value="InterPro"/>
</dbReference>
<feature type="active site" description="Phosphohistidine intermediate" evidence="6">
    <location>
        <position position="437"/>
    </location>
</feature>
<dbReference type="RefSeq" id="WP_027635049.1">
    <property type="nucleotide sequence ID" value="NZ_CAVLFH010000001.1"/>
</dbReference>
<dbReference type="CDD" id="cd09169">
    <property type="entry name" value="PLDc_PPK1_C2_unchar"/>
    <property type="match status" value="1"/>
</dbReference>
<evidence type="ECO:0000256" key="7">
    <source>
        <dbReference type="RuleBase" id="RU003800"/>
    </source>
</evidence>
<name>A0A2S7F8T7_CLOBU</name>
<evidence type="ECO:0000256" key="5">
    <source>
        <dbReference type="ARBA" id="ARBA00022840"/>
    </source>
</evidence>
<accession>A0A2S7F8T7</accession>
<feature type="binding site" evidence="6">
    <location>
        <position position="470"/>
    </location>
    <ligand>
        <name>ATP</name>
        <dbReference type="ChEBI" id="CHEBI:30616"/>
    </ligand>
</feature>
<evidence type="ECO:0000259" key="11">
    <source>
        <dbReference type="Pfam" id="PF17941"/>
    </source>
</evidence>
<dbReference type="SUPFAM" id="SSF56024">
    <property type="entry name" value="Phospholipase D/nuclease"/>
    <property type="match status" value="2"/>
</dbReference>
<dbReference type="EMBL" id="LRDH01000118">
    <property type="protein sequence ID" value="PPV13720.1"/>
    <property type="molecule type" value="Genomic_DNA"/>
</dbReference>
<proteinExistence type="inferred from homology"/>
<dbReference type="HAMAP" id="MF_00347">
    <property type="entry name" value="Polyphosphate_kinase"/>
    <property type="match status" value="1"/>
</dbReference>
<keyword evidence="2 6" id="KW-0808">Transferase</keyword>
<dbReference type="PANTHER" id="PTHR30218:SF0">
    <property type="entry name" value="POLYPHOSPHATE KINASE"/>
    <property type="match status" value="1"/>
</dbReference>
<keyword evidence="5 6" id="KW-0067">ATP-binding</keyword>
<feature type="binding site" evidence="6">
    <location>
        <position position="407"/>
    </location>
    <ligand>
        <name>Mg(2+)</name>
        <dbReference type="ChEBI" id="CHEBI:18420"/>
    </ligand>
</feature>
<dbReference type="GO" id="GO:0005524">
    <property type="term" value="F:ATP binding"/>
    <property type="evidence" value="ECO:0007669"/>
    <property type="project" value="UniProtKB-KW"/>
</dbReference>
<dbReference type="InterPro" id="IPR041108">
    <property type="entry name" value="PP_kinase_C_1"/>
</dbReference>
<sequence>MNNEKKQCKYTQNRELSWLKFNERVLDEASDKSVPLLERLLFTSIFNDNLDEFFMIRVGSLFDLSIVDKDTIDNKSGMTPGEQLNKIYEAVKPLYKKKDEIYAEIKNNLRVYGIESLMINELNSIEKNYVKRYFRQQILPILSPQIIDTHHPFPHLSNKVVHIVTILKSKGKSVFGIIPVPTTLPQIIFMPDSDIKYINIEKIILEYADEVFDMYNVIEKNYICVTRNADITADDEAFDINEDFRYMMKKILSRRQKLSVVRLEVGQPLSKKSEEFFCEKLKITKKQIFCTKSPMKMGYIHLIKGKISLSLKMNLSYPSFSPQKSNQLLIDENLTKHVQNKDIMMSYPFESMHPFLNMVKEAAFDPSVVSIKICIYRLAKKARLVEYLCEAAENGKDVTVLIELRARFDEQNNIDWSERLEEAGCRIIYGFEGFKVHSKVCLVTKREKENITYLTHISTGNFNEKTAELYTDLSLITSNKMIGIDAANFFKNMAIANLNGSYNFLLVAPFELKNKIISLIKAEAEKKENGRIIIKLNSLTDIDIIKELSKASCAGVKIDLIIRGICCLIPGLEGYTENIKVTSIVGRFLEHSRVYSFGDGEFQKLYISSADFMTRNTENRVEVACPILDKKIKNRINNMIDIMLKDNVKARELNCNGEYIRKTITDEEVNSQERFMRESMENSQLIAINLERETVKQYV</sequence>
<dbReference type="Gene3D" id="3.30.1840.10">
    <property type="entry name" value="Polyphosphate kinase middle domain"/>
    <property type="match status" value="1"/>
</dbReference>
<feature type="domain" description="Polyphosphate kinase middle" evidence="8">
    <location>
        <begin position="126"/>
        <end position="298"/>
    </location>
</feature>
<dbReference type="InterPro" id="IPR025198">
    <property type="entry name" value="PPK_N_dom"/>
</dbReference>
<feature type="binding site" evidence="6">
    <location>
        <position position="377"/>
    </location>
    <ligand>
        <name>Mg(2+)</name>
        <dbReference type="ChEBI" id="CHEBI:18420"/>
    </ligand>
</feature>
<evidence type="ECO:0000256" key="6">
    <source>
        <dbReference type="HAMAP-Rule" id="MF_00347"/>
    </source>
</evidence>
<dbReference type="InterPro" id="IPR025200">
    <property type="entry name" value="PPK_C_dom2"/>
</dbReference>
<dbReference type="NCBIfam" id="NF003921">
    <property type="entry name" value="PRK05443.2-2"/>
    <property type="match status" value="1"/>
</dbReference>
<dbReference type="GO" id="GO:0008976">
    <property type="term" value="F:polyphosphate kinase activity"/>
    <property type="evidence" value="ECO:0007669"/>
    <property type="project" value="UniProtKB-UniRule"/>
</dbReference>
<dbReference type="Pfam" id="PF17941">
    <property type="entry name" value="PP_kinase_C_1"/>
    <property type="match status" value="1"/>
</dbReference>
<dbReference type="InterPro" id="IPR003414">
    <property type="entry name" value="PP_kinase"/>
</dbReference>
<dbReference type="SUPFAM" id="SSF140356">
    <property type="entry name" value="PPK N-terminal domain-like"/>
    <property type="match status" value="1"/>
</dbReference>
<evidence type="ECO:0000259" key="8">
    <source>
        <dbReference type="Pfam" id="PF02503"/>
    </source>
</evidence>
<gene>
    <name evidence="6" type="primary">ppk</name>
    <name evidence="12" type="ORF">AWN73_04070</name>
</gene>
<keyword evidence="3 6" id="KW-0547">Nucleotide-binding</keyword>
<evidence type="ECO:0000256" key="4">
    <source>
        <dbReference type="ARBA" id="ARBA00022777"/>
    </source>
</evidence>
<comment type="catalytic activity">
    <reaction evidence="6 7">
        <text>[phosphate](n) + ATP = [phosphate](n+1) + ADP</text>
        <dbReference type="Rhea" id="RHEA:19573"/>
        <dbReference type="Rhea" id="RHEA-COMP:9859"/>
        <dbReference type="Rhea" id="RHEA-COMP:14280"/>
        <dbReference type="ChEBI" id="CHEBI:16838"/>
        <dbReference type="ChEBI" id="CHEBI:30616"/>
        <dbReference type="ChEBI" id="CHEBI:456216"/>
        <dbReference type="EC" id="2.7.4.1"/>
    </reaction>
</comment>
<dbReference type="Gene3D" id="3.30.870.10">
    <property type="entry name" value="Endonuclease Chain A"/>
    <property type="match status" value="2"/>
</dbReference>
<dbReference type="AlphaFoldDB" id="A0A2S7F8T7"/>
<evidence type="ECO:0000259" key="10">
    <source>
        <dbReference type="Pfam" id="PF13090"/>
    </source>
</evidence>
<dbReference type="Pfam" id="PF02503">
    <property type="entry name" value="PP_kinase"/>
    <property type="match status" value="1"/>
</dbReference>
<dbReference type="InterPro" id="IPR036832">
    <property type="entry name" value="PPK_N_dom_sf"/>
</dbReference>
<feature type="binding site" evidence="6">
    <location>
        <position position="563"/>
    </location>
    <ligand>
        <name>ATP</name>
        <dbReference type="ChEBI" id="CHEBI:30616"/>
    </ligand>
</feature>
<evidence type="ECO:0000259" key="9">
    <source>
        <dbReference type="Pfam" id="PF13089"/>
    </source>
</evidence>
<evidence type="ECO:0000313" key="12">
    <source>
        <dbReference type="EMBL" id="PPV13720.1"/>
    </source>
</evidence>
<keyword evidence="6" id="KW-0479">Metal-binding</keyword>
<dbReference type="Gene3D" id="1.20.58.310">
    <property type="entry name" value="Polyphosphate kinase N-terminal domain"/>
    <property type="match status" value="1"/>
</dbReference>
<keyword evidence="6" id="KW-0460">Magnesium</keyword>
<dbReference type="NCBIfam" id="NF003917">
    <property type="entry name" value="PRK05443.1-1"/>
    <property type="match status" value="1"/>
</dbReference>
<dbReference type="GO" id="GO:0006799">
    <property type="term" value="P:polyphosphate biosynthetic process"/>
    <property type="evidence" value="ECO:0007669"/>
    <property type="project" value="UniProtKB-UniRule"/>
</dbReference>